<evidence type="ECO:0000256" key="7">
    <source>
        <dbReference type="ARBA" id="ARBA00023242"/>
    </source>
</evidence>
<keyword evidence="11" id="KW-1185">Reference proteome</keyword>
<dbReference type="InterPro" id="IPR052035">
    <property type="entry name" value="ZnF_BED_domain_contain"/>
</dbReference>
<dbReference type="GO" id="GO:0008270">
    <property type="term" value="F:zinc ion binding"/>
    <property type="evidence" value="ECO:0007669"/>
    <property type="project" value="UniProtKB-KW"/>
</dbReference>
<dbReference type="PROSITE" id="PS50808">
    <property type="entry name" value="ZF_BED"/>
    <property type="match status" value="1"/>
</dbReference>
<dbReference type="PANTHER" id="PTHR46481">
    <property type="entry name" value="ZINC FINGER BED DOMAIN-CONTAINING PROTEIN 4"/>
    <property type="match status" value="1"/>
</dbReference>
<dbReference type="Proteomes" id="UP001152798">
    <property type="component" value="Chromosome 4"/>
</dbReference>
<keyword evidence="3 8" id="KW-0863">Zinc-finger</keyword>
<evidence type="ECO:0000256" key="2">
    <source>
        <dbReference type="ARBA" id="ARBA00022723"/>
    </source>
</evidence>
<dbReference type="AlphaFoldDB" id="A0A9P0MPZ8"/>
<evidence type="ECO:0000256" key="8">
    <source>
        <dbReference type="PROSITE-ProRule" id="PRU00027"/>
    </source>
</evidence>
<evidence type="ECO:0000256" key="3">
    <source>
        <dbReference type="ARBA" id="ARBA00022771"/>
    </source>
</evidence>
<evidence type="ECO:0000259" key="9">
    <source>
        <dbReference type="PROSITE" id="PS50808"/>
    </source>
</evidence>
<dbReference type="GO" id="GO:0009791">
    <property type="term" value="P:post-embryonic development"/>
    <property type="evidence" value="ECO:0007669"/>
    <property type="project" value="UniProtKB-ARBA"/>
</dbReference>
<name>A0A9P0MPZ8_NEZVI</name>
<comment type="subcellular location">
    <subcellularLocation>
        <location evidence="1">Nucleus</location>
    </subcellularLocation>
</comment>
<evidence type="ECO:0000256" key="1">
    <source>
        <dbReference type="ARBA" id="ARBA00004123"/>
    </source>
</evidence>
<evidence type="ECO:0000313" key="10">
    <source>
        <dbReference type="EMBL" id="CAH1400734.1"/>
    </source>
</evidence>
<keyword evidence="6" id="KW-0804">Transcription</keyword>
<evidence type="ECO:0000256" key="6">
    <source>
        <dbReference type="ARBA" id="ARBA00023163"/>
    </source>
</evidence>
<dbReference type="SMART" id="SM00614">
    <property type="entry name" value="ZnF_BED"/>
    <property type="match status" value="1"/>
</dbReference>
<dbReference type="OrthoDB" id="1607513at2759"/>
<dbReference type="PANTHER" id="PTHR46481:SF10">
    <property type="entry name" value="ZINC FINGER BED DOMAIN-CONTAINING PROTEIN 39"/>
    <property type="match status" value="1"/>
</dbReference>
<keyword evidence="4" id="KW-0862">Zinc</keyword>
<accession>A0A9P0MPZ8</accession>
<dbReference type="Pfam" id="PF02892">
    <property type="entry name" value="zf-BED"/>
    <property type="match status" value="1"/>
</dbReference>
<sequence>MDTKSKSVKQVYVHKVANTLKVERGQFNNDGHSQSVLHYKRLVVPANMRSIYWKCYGFPASDDNEILTRSKIVCLLCKSQMTYNRNTTNLRMHLQNKHKNELAALEVVQPLPSSKTGKIDKRSIKRPRKTKADQSVVQVYPVSSHDDQTSNDIAQYVAEIDDMNPLSVIVKEATSNQSYALVDGKAIAEAIAEFIVMDMQNPEIVEGKGFQRLVGTLKSPCEIPKKSYLTDELIPNIYDVVKEQLYMEIASLNCSISLSVEDWISSSGDYYSTIALHFIHCRENELQTRVLSTLYCSEIDSEQWGNQFDLLMEEYKIQAEKVKAIIVASNRDDVYNSLLSRGYTIIPCFSHLLQSVCTKYVYERHNVSEVLRKCRAFIAHVSRNSTASAEMRLQDNLLQLEEQPMVMDNKASWMSTLTMLEQMQARRNVLASVLDCLSTTICPTSSLELTAMDWAVLDDVVNILSPFKVTIATLVEEKSPLISILKPIMCQLLNVHLEKSTTDSDFSQTVKADIAEVLIEKYRGESVSEVLELSSALDPRFKNLPFLTDEDRTRLRNKILGQLNELVTLHESVDHGKTILGKKRVSGMEYLLGELCTIKCEMEPSQKTDMELVQYEWEPQANLEKSPIEWWRDANGKCYHVSRLAAEYLCTPVCVRSHLQQTLCPAATLQSLPPHLATKMKFLNTNYVPSD</sequence>
<dbReference type="SUPFAM" id="SSF57667">
    <property type="entry name" value="beta-beta-alpha zinc fingers"/>
    <property type="match status" value="1"/>
</dbReference>
<evidence type="ECO:0000256" key="5">
    <source>
        <dbReference type="ARBA" id="ARBA00023015"/>
    </source>
</evidence>
<dbReference type="GO" id="GO:0003677">
    <property type="term" value="F:DNA binding"/>
    <property type="evidence" value="ECO:0007669"/>
    <property type="project" value="InterPro"/>
</dbReference>
<dbReference type="InterPro" id="IPR036236">
    <property type="entry name" value="Znf_C2H2_sf"/>
</dbReference>
<organism evidence="10 11">
    <name type="scientific">Nezara viridula</name>
    <name type="common">Southern green stink bug</name>
    <name type="synonym">Cimex viridulus</name>
    <dbReference type="NCBI Taxonomy" id="85310"/>
    <lineage>
        <taxon>Eukaryota</taxon>
        <taxon>Metazoa</taxon>
        <taxon>Ecdysozoa</taxon>
        <taxon>Arthropoda</taxon>
        <taxon>Hexapoda</taxon>
        <taxon>Insecta</taxon>
        <taxon>Pterygota</taxon>
        <taxon>Neoptera</taxon>
        <taxon>Paraneoptera</taxon>
        <taxon>Hemiptera</taxon>
        <taxon>Heteroptera</taxon>
        <taxon>Panheteroptera</taxon>
        <taxon>Pentatomomorpha</taxon>
        <taxon>Pentatomoidea</taxon>
        <taxon>Pentatomidae</taxon>
        <taxon>Pentatominae</taxon>
        <taxon>Nezara</taxon>
    </lineage>
</organism>
<evidence type="ECO:0000256" key="4">
    <source>
        <dbReference type="ARBA" id="ARBA00022833"/>
    </source>
</evidence>
<reference evidence="10" key="1">
    <citation type="submission" date="2022-01" db="EMBL/GenBank/DDBJ databases">
        <authorList>
            <person name="King R."/>
        </authorList>
    </citation>
    <scope>NUCLEOTIDE SEQUENCE</scope>
</reference>
<dbReference type="InterPro" id="IPR012337">
    <property type="entry name" value="RNaseH-like_sf"/>
</dbReference>
<keyword evidence="7" id="KW-0539">Nucleus</keyword>
<dbReference type="SUPFAM" id="SSF140996">
    <property type="entry name" value="Hermes dimerisation domain"/>
    <property type="match status" value="1"/>
</dbReference>
<keyword evidence="5" id="KW-0805">Transcription regulation</keyword>
<protein>
    <recommendedName>
        <fullName evidence="9">BED-type domain-containing protein</fullName>
    </recommendedName>
</protein>
<dbReference type="SUPFAM" id="SSF53098">
    <property type="entry name" value="Ribonuclease H-like"/>
    <property type="match status" value="1"/>
</dbReference>
<dbReference type="InterPro" id="IPR003656">
    <property type="entry name" value="Znf_BED"/>
</dbReference>
<gene>
    <name evidence="10" type="ORF">NEZAVI_LOCUS9911</name>
</gene>
<proteinExistence type="predicted"/>
<dbReference type="GO" id="GO:0005634">
    <property type="term" value="C:nucleus"/>
    <property type="evidence" value="ECO:0007669"/>
    <property type="project" value="UniProtKB-SubCell"/>
</dbReference>
<evidence type="ECO:0000313" key="11">
    <source>
        <dbReference type="Proteomes" id="UP001152798"/>
    </source>
</evidence>
<keyword evidence="2" id="KW-0479">Metal-binding</keyword>
<feature type="domain" description="BED-type" evidence="9">
    <location>
        <begin position="47"/>
        <end position="105"/>
    </location>
</feature>
<dbReference type="EMBL" id="OV725080">
    <property type="protein sequence ID" value="CAH1400734.1"/>
    <property type="molecule type" value="Genomic_DNA"/>
</dbReference>